<evidence type="ECO:0000256" key="4">
    <source>
        <dbReference type="ARBA" id="ARBA00022679"/>
    </source>
</evidence>
<feature type="transmembrane region" description="Helical" evidence="9">
    <location>
        <begin position="9"/>
        <end position="28"/>
    </location>
</feature>
<evidence type="ECO:0000313" key="11">
    <source>
        <dbReference type="EMBL" id="WIM70639.1"/>
    </source>
</evidence>
<keyword evidence="9" id="KW-0812">Transmembrane</keyword>
<dbReference type="EC" id="2.7.13.3" evidence="2"/>
<evidence type="ECO:0000256" key="6">
    <source>
        <dbReference type="ARBA" id="ARBA00022777"/>
    </source>
</evidence>
<name>A0ABY8VR44_9CORY</name>
<evidence type="ECO:0000256" key="7">
    <source>
        <dbReference type="ARBA" id="ARBA00022840"/>
    </source>
</evidence>
<dbReference type="Pfam" id="PF07730">
    <property type="entry name" value="HisKA_3"/>
    <property type="match status" value="1"/>
</dbReference>
<evidence type="ECO:0000256" key="1">
    <source>
        <dbReference type="ARBA" id="ARBA00000085"/>
    </source>
</evidence>
<evidence type="ECO:0000256" key="3">
    <source>
        <dbReference type="ARBA" id="ARBA00022553"/>
    </source>
</evidence>
<evidence type="ECO:0000256" key="5">
    <source>
        <dbReference type="ARBA" id="ARBA00022741"/>
    </source>
</evidence>
<evidence type="ECO:0000313" key="12">
    <source>
        <dbReference type="Proteomes" id="UP001238805"/>
    </source>
</evidence>
<keyword evidence="12" id="KW-1185">Reference proteome</keyword>
<evidence type="ECO:0000256" key="2">
    <source>
        <dbReference type="ARBA" id="ARBA00012438"/>
    </source>
</evidence>
<evidence type="ECO:0000259" key="10">
    <source>
        <dbReference type="Pfam" id="PF07730"/>
    </source>
</evidence>
<dbReference type="Gene3D" id="1.20.5.1930">
    <property type="match status" value="1"/>
</dbReference>
<keyword evidence="5" id="KW-0547">Nucleotide-binding</keyword>
<dbReference type="RefSeq" id="WP_284875221.1">
    <property type="nucleotide sequence ID" value="NZ_CP126970.1"/>
</dbReference>
<keyword evidence="3" id="KW-0597">Phosphoprotein</keyword>
<reference evidence="11 12" key="1">
    <citation type="submission" date="2023-05" db="EMBL/GenBank/DDBJ databases">
        <title>Corynebacterium suedekumii sp. nov. and Corynebacterium breve sp. nov. isolated from raw cow's milk.</title>
        <authorList>
            <person name="Baer M.K."/>
            <person name="Mehl L."/>
            <person name="Hellmuth R."/>
            <person name="Marke G."/>
            <person name="Lipski A."/>
        </authorList>
    </citation>
    <scope>NUCLEOTIDE SEQUENCE [LARGE SCALE GENOMIC DNA]</scope>
    <source>
        <strain evidence="11 12">LM112</strain>
    </source>
</reference>
<feature type="transmembrane region" description="Helical" evidence="9">
    <location>
        <begin position="126"/>
        <end position="147"/>
    </location>
</feature>
<dbReference type="InterPro" id="IPR036890">
    <property type="entry name" value="HATPase_C_sf"/>
</dbReference>
<dbReference type="InterPro" id="IPR050482">
    <property type="entry name" value="Sensor_HK_TwoCompSys"/>
</dbReference>
<keyword evidence="4" id="KW-0808">Transferase</keyword>
<keyword evidence="7" id="KW-0067">ATP-binding</keyword>
<dbReference type="GO" id="GO:0016301">
    <property type="term" value="F:kinase activity"/>
    <property type="evidence" value="ECO:0007669"/>
    <property type="project" value="UniProtKB-KW"/>
</dbReference>
<evidence type="ECO:0000256" key="9">
    <source>
        <dbReference type="SAM" id="Phobius"/>
    </source>
</evidence>
<feature type="transmembrane region" description="Helical" evidence="9">
    <location>
        <begin position="59"/>
        <end position="86"/>
    </location>
</feature>
<dbReference type="PANTHER" id="PTHR24421:SF10">
    <property type="entry name" value="NITRATE_NITRITE SENSOR PROTEIN NARQ"/>
    <property type="match status" value="1"/>
</dbReference>
<gene>
    <name evidence="11" type="ORF">QP029_02025</name>
</gene>
<dbReference type="InterPro" id="IPR011712">
    <property type="entry name" value="Sig_transdc_His_kin_sub3_dim/P"/>
</dbReference>
<dbReference type="Gene3D" id="3.30.565.10">
    <property type="entry name" value="Histidine kinase-like ATPase, C-terminal domain"/>
    <property type="match status" value="1"/>
</dbReference>
<dbReference type="EMBL" id="CP126970">
    <property type="protein sequence ID" value="WIM70639.1"/>
    <property type="molecule type" value="Genomic_DNA"/>
</dbReference>
<keyword evidence="9" id="KW-1133">Transmembrane helix</keyword>
<dbReference type="PANTHER" id="PTHR24421">
    <property type="entry name" value="NITRATE/NITRITE SENSOR PROTEIN NARX-RELATED"/>
    <property type="match status" value="1"/>
</dbReference>
<accession>A0ABY8VR44</accession>
<keyword evidence="8" id="KW-0902">Two-component regulatory system</keyword>
<keyword evidence="9" id="KW-0472">Membrane</keyword>
<feature type="domain" description="Signal transduction histidine kinase subgroup 3 dimerisation and phosphoacceptor" evidence="10">
    <location>
        <begin position="168"/>
        <end position="233"/>
    </location>
</feature>
<protein>
    <recommendedName>
        <fullName evidence="2">histidine kinase</fullName>
        <ecNumber evidence="2">2.7.13.3</ecNumber>
    </recommendedName>
</protein>
<organism evidence="11 12">
    <name type="scientific">Corynebacterium suedekumii</name>
    <dbReference type="NCBI Taxonomy" id="3049801"/>
    <lineage>
        <taxon>Bacteria</taxon>
        <taxon>Bacillati</taxon>
        <taxon>Actinomycetota</taxon>
        <taxon>Actinomycetes</taxon>
        <taxon>Mycobacteriales</taxon>
        <taxon>Corynebacteriaceae</taxon>
        <taxon>Corynebacterium</taxon>
    </lineage>
</organism>
<feature type="transmembrane region" description="Helical" evidence="9">
    <location>
        <begin position="34"/>
        <end position="52"/>
    </location>
</feature>
<keyword evidence="6 11" id="KW-0418">Kinase</keyword>
<comment type="catalytic activity">
    <reaction evidence="1">
        <text>ATP + protein L-histidine = ADP + protein N-phospho-L-histidine.</text>
        <dbReference type="EC" id="2.7.13.3"/>
    </reaction>
</comment>
<dbReference type="Proteomes" id="UP001238805">
    <property type="component" value="Chromosome"/>
</dbReference>
<evidence type="ECO:0000256" key="8">
    <source>
        <dbReference type="ARBA" id="ARBA00023012"/>
    </source>
</evidence>
<proteinExistence type="predicted"/>
<sequence length="313" mass="32943">MTSATSLRLLFWLPVLTATLYYLTPLALAPSDPGIWLLLLLPALLALAVLPLRHTRPVVASVITLACLAVSPAAIGGVIGMVGSLARRTGVGRGLPGPVGLVAAGTAVKAVQLAAGGWTSTSSVEMGISVSMLVIALFVGLLLNAVADSRDSRAEADEYRATQIRMAERARIAREMHDVVAHRVSLVAMMSGALAYREDLPADVRDAAGVIRDNSRRALDELRVVLADLRSTDDPEAPQPTLANLDDLLAEAEAAGSAVDLQLDPAPEDVPERLSRHLYRMVQEGLTNARRHAPGQEVTVRLAGSPGRASPSG</sequence>